<feature type="domain" description="Glycoside hydrolase family 57 N-terminal" evidence="3">
    <location>
        <begin position="53"/>
        <end position="282"/>
    </location>
</feature>
<dbReference type="Gene3D" id="3.20.110.20">
    <property type="match status" value="1"/>
</dbReference>
<dbReference type="SUPFAM" id="SSF88713">
    <property type="entry name" value="Glycoside hydrolase/deacetylase"/>
    <property type="match status" value="1"/>
</dbReference>
<dbReference type="PANTHER" id="PTHR36306">
    <property type="entry name" value="ALPHA-AMYLASE-RELATED-RELATED"/>
    <property type="match status" value="1"/>
</dbReference>
<keyword evidence="5" id="KW-0378">Hydrolase</keyword>
<dbReference type="InterPro" id="IPR011330">
    <property type="entry name" value="Glyco_hydro/deAcase_b/a-brl"/>
</dbReference>
<evidence type="ECO:0000256" key="2">
    <source>
        <dbReference type="ARBA" id="ARBA00023277"/>
    </source>
</evidence>
<dbReference type="Pfam" id="PF03065">
    <property type="entry name" value="Glyco_hydro_57"/>
    <property type="match status" value="1"/>
</dbReference>
<dbReference type="EMBL" id="CAADEZ010000025">
    <property type="protein sequence ID" value="VFJ45499.1"/>
    <property type="molecule type" value="Genomic_DNA"/>
</dbReference>
<sequence>MHNRYHATILTLHQPSGNLEDLLLHDTWKAKEIMYALDRIPRAIWGYEDIARIHLAISGSLLETLTSQDFQSQTYGYVKCGDLLWNLRNPAIDLLATGYYHPVFPLIPPADREEHILRWFGIARHLFDQEHFQGMWPPEMGFCMEMIPMLKKLGFRYVLVDSEQVVPLTPMSWHEVRYRPHIASFGGEEIIVVVRDRELSNSQEAGMDAGWFIHEIFERTQHCDFTPLVTTASDGSNGGWFRNTKWDANFWGVFYRPLMRRMREGTAGFSPIFIQDYLDRFGAEGYVIVRTGAWNTGEHNGVGFMQWTGSQMQKDALERVDKVSRGVHELRWEEGKKGWPDPEVGRLLEEAMWRLLKAQTSCHFFWGEDWVPRAHVDLDRATSLVEQARKKLDT</sequence>
<dbReference type="GO" id="GO:0016787">
    <property type="term" value="F:hydrolase activity"/>
    <property type="evidence" value="ECO:0007669"/>
    <property type="project" value="UniProtKB-KW"/>
</dbReference>
<dbReference type="InterPro" id="IPR052046">
    <property type="entry name" value="GH57_Enzymes"/>
</dbReference>
<dbReference type="InterPro" id="IPR004300">
    <property type="entry name" value="Glyco_hydro_57_N"/>
</dbReference>
<gene>
    <name evidence="5" type="ORF">BECKFM1743A_GA0114220_100252</name>
    <name evidence="6" type="ORF">BECKFM1743B_GA0114221_100232</name>
    <name evidence="4" type="ORF">BECKFM1743C_GA0114222_100202</name>
</gene>
<organism evidence="5">
    <name type="scientific">Candidatus Kentrum sp. FM</name>
    <dbReference type="NCBI Taxonomy" id="2126340"/>
    <lineage>
        <taxon>Bacteria</taxon>
        <taxon>Pseudomonadati</taxon>
        <taxon>Pseudomonadota</taxon>
        <taxon>Gammaproteobacteria</taxon>
        <taxon>Candidatus Kentrum</taxon>
    </lineage>
</organism>
<evidence type="ECO:0000313" key="6">
    <source>
        <dbReference type="EMBL" id="VFK06688.1"/>
    </source>
</evidence>
<comment type="similarity">
    <text evidence="1">Belongs to the glycosyl hydrolase 57 family.</text>
</comment>
<proteinExistence type="inferred from homology"/>
<reference evidence="5" key="1">
    <citation type="submission" date="2019-02" db="EMBL/GenBank/DDBJ databases">
        <authorList>
            <person name="Gruber-Vodicka R. H."/>
            <person name="Seah K. B. B."/>
        </authorList>
    </citation>
    <scope>NUCLEOTIDE SEQUENCE</scope>
    <source>
        <strain evidence="5">BECK_BZ163</strain>
        <strain evidence="6">BECK_BZ164</strain>
        <strain evidence="4">BECK_BZ165</strain>
    </source>
</reference>
<dbReference type="EMBL" id="CAADFL010000023">
    <property type="protein sequence ID" value="VFK06688.1"/>
    <property type="molecule type" value="Genomic_DNA"/>
</dbReference>
<protein>
    <submittedName>
        <fullName evidence="5">Glycosyl hydrolase family 57</fullName>
    </submittedName>
</protein>
<evidence type="ECO:0000256" key="1">
    <source>
        <dbReference type="ARBA" id="ARBA00006821"/>
    </source>
</evidence>
<evidence type="ECO:0000259" key="3">
    <source>
        <dbReference type="Pfam" id="PF03065"/>
    </source>
</evidence>
<accession>A0A450S1G7</accession>
<evidence type="ECO:0000313" key="4">
    <source>
        <dbReference type="EMBL" id="VFJ45019.1"/>
    </source>
</evidence>
<dbReference type="EMBL" id="CAADFA010000020">
    <property type="protein sequence ID" value="VFJ45019.1"/>
    <property type="molecule type" value="Genomic_DNA"/>
</dbReference>
<dbReference type="AlphaFoldDB" id="A0A450S1G7"/>
<keyword evidence="2" id="KW-0119">Carbohydrate metabolism</keyword>
<evidence type="ECO:0000313" key="5">
    <source>
        <dbReference type="EMBL" id="VFJ45499.1"/>
    </source>
</evidence>
<name>A0A450S1G7_9GAMM</name>
<dbReference type="GO" id="GO:0005975">
    <property type="term" value="P:carbohydrate metabolic process"/>
    <property type="evidence" value="ECO:0007669"/>
    <property type="project" value="InterPro"/>
</dbReference>
<dbReference type="PANTHER" id="PTHR36306:SF5">
    <property type="entry name" value="SLR1535 PROTEIN"/>
    <property type="match status" value="1"/>
</dbReference>